<dbReference type="STRING" id="312017.I7MD94"/>
<organism evidence="7 8">
    <name type="scientific">Tetrahymena thermophila (strain SB210)</name>
    <dbReference type="NCBI Taxonomy" id="312017"/>
    <lineage>
        <taxon>Eukaryota</taxon>
        <taxon>Sar</taxon>
        <taxon>Alveolata</taxon>
        <taxon>Ciliophora</taxon>
        <taxon>Intramacronucleata</taxon>
        <taxon>Oligohymenophorea</taxon>
        <taxon>Hymenostomatida</taxon>
        <taxon>Tetrahymenina</taxon>
        <taxon>Tetrahymenidae</taxon>
        <taxon>Tetrahymena</taxon>
    </lineage>
</organism>
<dbReference type="InterPro" id="IPR011009">
    <property type="entry name" value="Kinase-like_dom_sf"/>
</dbReference>
<feature type="domain" description="Protein kinase" evidence="6">
    <location>
        <begin position="19"/>
        <end position="295"/>
    </location>
</feature>
<keyword evidence="3" id="KW-0547">Nucleotide-binding</keyword>
<gene>
    <name evidence="7" type="ORF">TTHERM_00543590</name>
</gene>
<evidence type="ECO:0000256" key="2">
    <source>
        <dbReference type="ARBA" id="ARBA00022679"/>
    </source>
</evidence>
<keyword evidence="8" id="KW-1185">Reference proteome</keyword>
<proteinExistence type="predicted"/>
<accession>I7MD94</accession>
<evidence type="ECO:0000256" key="5">
    <source>
        <dbReference type="ARBA" id="ARBA00022840"/>
    </source>
</evidence>
<dbReference type="PROSITE" id="PS50011">
    <property type="entry name" value="PROTEIN_KINASE_DOM"/>
    <property type="match status" value="1"/>
</dbReference>
<dbReference type="GO" id="GO:0005524">
    <property type="term" value="F:ATP binding"/>
    <property type="evidence" value="ECO:0007669"/>
    <property type="project" value="UniProtKB-KW"/>
</dbReference>
<evidence type="ECO:0000256" key="1">
    <source>
        <dbReference type="ARBA" id="ARBA00012513"/>
    </source>
</evidence>
<dbReference type="PANTHER" id="PTHR43671:SF13">
    <property type="entry name" value="SERINE_THREONINE-PROTEIN KINASE NEK2"/>
    <property type="match status" value="1"/>
</dbReference>
<dbReference type="InterPro" id="IPR050660">
    <property type="entry name" value="NEK_Ser/Thr_kinase"/>
</dbReference>
<dbReference type="PANTHER" id="PTHR43671">
    <property type="entry name" value="SERINE/THREONINE-PROTEIN KINASE NEK"/>
    <property type="match status" value="1"/>
</dbReference>
<dbReference type="OrthoDB" id="313094at2759"/>
<dbReference type="GO" id="GO:0004674">
    <property type="term" value="F:protein serine/threonine kinase activity"/>
    <property type="evidence" value="ECO:0007669"/>
    <property type="project" value="UniProtKB-EC"/>
</dbReference>
<name>I7MD94_TETTS</name>
<evidence type="ECO:0000259" key="6">
    <source>
        <dbReference type="PROSITE" id="PS50011"/>
    </source>
</evidence>
<evidence type="ECO:0000256" key="3">
    <source>
        <dbReference type="ARBA" id="ARBA00022741"/>
    </source>
</evidence>
<dbReference type="GeneID" id="7835830"/>
<dbReference type="eggNOG" id="KOG1006">
    <property type="taxonomic scope" value="Eukaryota"/>
</dbReference>
<evidence type="ECO:0000313" key="7">
    <source>
        <dbReference type="EMBL" id="EAR86019.1"/>
    </source>
</evidence>
<keyword evidence="4 7" id="KW-0418">Kinase</keyword>
<dbReference type="AlphaFoldDB" id="I7MD94"/>
<dbReference type="OMA" id="DECSINY"/>
<reference evidence="8" key="1">
    <citation type="journal article" date="2006" name="PLoS Biol.">
        <title>Macronuclear genome sequence of the ciliate Tetrahymena thermophila, a model eukaryote.</title>
        <authorList>
            <person name="Eisen J.A."/>
            <person name="Coyne R.S."/>
            <person name="Wu M."/>
            <person name="Wu D."/>
            <person name="Thiagarajan M."/>
            <person name="Wortman J.R."/>
            <person name="Badger J.H."/>
            <person name="Ren Q."/>
            <person name="Amedeo P."/>
            <person name="Jones K.M."/>
            <person name="Tallon L.J."/>
            <person name="Delcher A.L."/>
            <person name="Salzberg S.L."/>
            <person name="Silva J.C."/>
            <person name="Haas B.J."/>
            <person name="Majoros W.H."/>
            <person name="Farzad M."/>
            <person name="Carlton J.M."/>
            <person name="Smith R.K. Jr."/>
            <person name="Garg J."/>
            <person name="Pearlman R.E."/>
            <person name="Karrer K.M."/>
            <person name="Sun L."/>
            <person name="Manning G."/>
            <person name="Elde N.C."/>
            <person name="Turkewitz A.P."/>
            <person name="Asai D.J."/>
            <person name="Wilkes D.E."/>
            <person name="Wang Y."/>
            <person name="Cai H."/>
            <person name="Collins K."/>
            <person name="Stewart B.A."/>
            <person name="Lee S.R."/>
            <person name="Wilamowska K."/>
            <person name="Weinberg Z."/>
            <person name="Ruzzo W.L."/>
            <person name="Wloga D."/>
            <person name="Gaertig J."/>
            <person name="Frankel J."/>
            <person name="Tsao C.-C."/>
            <person name="Gorovsky M.A."/>
            <person name="Keeling P.J."/>
            <person name="Waller R.F."/>
            <person name="Patron N.J."/>
            <person name="Cherry J.M."/>
            <person name="Stover N.A."/>
            <person name="Krieger C.J."/>
            <person name="del Toro C."/>
            <person name="Ryder H.F."/>
            <person name="Williamson S.C."/>
            <person name="Barbeau R.A."/>
            <person name="Hamilton E.P."/>
            <person name="Orias E."/>
        </authorList>
    </citation>
    <scope>NUCLEOTIDE SEQUENCE [LARGE SCALE GENOMIC DNA]</scope>
    <source>
        <strain evidence="8">SB210</strain>
    </source>
</reference>
<keyword evidence="2" id="KW-0808">Transferase</keyword>
<sequence>MGETNSKPQPNVDFLRVFQREYKEIGEEIDTRLGNVKVYQGPQSNLVAVKNNFLMSKELMEEFVENNLPKALNTQNRYLMKVLSYKTHSEDSMCGSVNGITTYHEYYQNTVQDELVRRQQVSLYYIEQELWAILYSIVSAAYYLEKNNLIPLTDVRPSTVYFTLKGEVKLMPFGIFPEDISGYAKCFSQSEQSYLSPEQIEEMRKRKQVPDVNQVKSDVYSIGMTMLACATLQTSPSWYNYDECSINYNYVNYLLDFSKNQYSDFFCKVVKIMLSENAEDRPTPSIIYKILQPYEKDILALKPFNPEKEIIKKSLEQESSQLKVSEQQGEKLFADDNILQNGQQSSVQQSNSPIFVKVPYLGEDGKIYYQQAPQQQFEYLIQQSDGQPIPQLENQFFYHDQFNNQTNPVYVNEPTNQSGVYVSYSQPPVQQVEYIQPNTAISGVQYVQSAAQPQVILNGARQHYSQVLTQPVYQQVSYENQSASIPTASQLIMNPAPQSGVQYVQTTTSPYHPGQSQIIAQYSYNIEEKPFTSIPLQQNQVAYPQTGAEITNSHVQINPMVNTIQYTPINNLTSNSTIQQQQPAEETVKKAMRQTQSDQQMVNQDIYANQIQYNNAPTYGTTFAAHEPESPIGMVSANQYPSEINNTAAFQIGSTTYGGIRSDAVQSSNANYLPSTVVNQQYTSTTTGNNDMMNEINRRINQVLQSSQNVISNSQVGKYQQ</sequence>
<dbReference type="EC" id="2.7.11.1" evidence="1"/>
<dbReference type="Proteomes" id="UP000009168">
    <property type="component" value="Unassembled WGS sequence"/>
</dbReference>
<keyword evidence="5" id="KW-0067">ATP-binding</keyword>
<dbReference type="InParanoid" id="I7MD94"/>
<dbReference type="Pfam" id="PF00069">
    <property type="entry name" value="Pkinase"/>
    <property type="match status" value="1"/>
</dbReference>
<dbReference type="KEGG" id="tet:TTHERM_00543590"/>
<evidence type="ECO:0000313" key="8">
    <source>
        <dbReference type="Proteomes" id="UP000009168"/>
    </source>
</evidence>
<dbReference type="EMBL" id="GG662864">
    <property type="protein sequence ID" value="EAR86019.1"/>
    <property type="molecule type" value="Genomic_DNA"/>
</dbReference>
<dbReference type="Gene3D" id="1.10.510.10">
    <property type="entry name" value="Transferase(Phosphotransferase) domain 1"/>
    <property type="match status" value="1"/>
</dbReference>
<dbReference type="RefSeq" id="XP_976614.1">
    <property type="nucleotide sequence ID" value="XM_971521.1"/>
</dbReference>
<dbReference type="HOGENOM" id="CLU_383827_0_0_1"/>
<dbReference type="SUPFAM" id="SSF56112">
    <property type="entry name" value="Protein kinase-like (PK-like)"/>
    <property type="match status" value="1"/>
</dbReference>
<dbReference type="InterPro" id="IPR000719">
    <property type="entry name" value="Prot_kinase_dom"/>
</dbReference>
<protein>
    <recommendedName>
        <fullName evidence="1">non-specific serine/threonine protein kinase</fullName>
        <ecNumber evidence="1">2.7.11.1</ecNumber>
    </recommendedName>
</protein>
<evidence type="ECO:0000256" key="4">
    <source>
        <dbReference type="ARBA" id="ARBA00022777"/>
    </source>
</evidence>